<feature type="active site" description="Proton donor/acceptor" evidence="2">
    <location>
        <position position="142"/>
    </location>
</feature>
<dbReference type="GO" id="GO:0016787">
    <property type="term" value="F:hydrolase activity"/>
    <property type="evidence" value="ECO:0007669"/>
    <property type="project" value="UniProtKB-KW"/>
</dbReference>
<gene>
    <name evidence="4" type="ORF">HH215_28390</name>
</gene>
<evidence type="ECO:0000256" key="3">
    <source>
        <dbReference type="SAM" id="MobiDB-lite"/>
    </source>
</evidence>
<evidence type="ECO:0000256" key="1">
    <source>
        <dbReference type="ARBA" id="ARBA00022801"/>
    </source>
</evidence>
<dbReference type="Proteomes" id="UP000502248">
    <property type="component" value="Chromosome"/>
</dbReference>
<keyword evidence="1" id="KW-0378">Hydrolase</keyword>
<evidence type="ECO:0000313" key="5">
    <source>
        <dbReference type="Proteomes" id="UP000502248"/>
    </source>
</evidence>
<evidence type="ECO:0000256" key="2">
    <source>
        <dbReference type="PIRSR" id="PIRSR605754-1"/>
    </source>
</evidence>
<dbReference type="SUPFAM" id="SSF63817">
    <property type="entry name" value="Sortase"/>
    <property type="match status" value="1"/>
</dbReference>
<feature type="compositionally biased region" description="Polar residues" evidence="3">
    <location>
        <begin position="21"/>
        <end position="42"/>
    </location>
</feature>
<dbReference type="Gene3D" id="2.40.260.10">
    <property type="entry name" value="Sortase"/>
    <property type="match status" value="1"/>
</dbReference>
<feature type="compositionally biased region" description="Basic and acidic residues" evidence="3">
    <location>
        <begin position="43"/>
        <end position="57"/>
    </location>
</feature>
<dbReference type="KEGG" id="cheb:HH215_28390"/>
<dbReference type="EMBL" id="CP051680">
    <property type="protein sequence ID" value="QJD88385.1"/>
    <property type="molecule type" value="Genomic_DNA"/>
</dbReference>
<dbReference type="InterPro" id="IPR005754">
    <property type="entry name" value="Sortase"/>
</dbReference>
<accession>A0A7Z2ZQS5</accession>
<dbReference type="AlphaFoldDB" id="A0A7Z2ZQS5"/>
<protein>
    <submittedName>
        <fullName evidence="4">Class F sortase</fullName>
    </submittedName>
</protein>
<evidence type="ECO:0000313" key="4">
    <source>
        <dbReference type="EMBL" id="QJD88385.1"/>
    </source>
</evidence>
<dbReference type="InterPro" id="IPR042001">
    <property type="entry name" value="Sortase_F"/>
</dbReference>
<organism evidence="4 5">
    <name type="scientific">Cohnella herbarum</name>
    <dbReference type="NCBI Taxonomy" id="2728023"/>
    <lineage>
        <taxon>Bacteria</taxon>
        <taxon>Bacillati</taxon>
        <taxon>Bacillota</taxon>
        <taxon>Bacilli</taxon>
        <taxon>Bacillales</taxon>
        <taxon>Paenibacillaceae</taxon>
        <taxon>Cohnella</taxon>
    </lineage>
</organism>
<keyword evidence="5" id="KW-1185">Reference proteome</keyword>
<dbReference type="Pfam" id="PF04203">
    <property type="entry name" value="Sortase"/>
    <property type="match status" value="1"/>
</dbReference>
<feature type="active site" description="Acyl-thioester intermediate" evidence="2">
    <location>
        <position position="208"/>
    </location>
</feature>
<feature type="region of interest" description="Disordered" evidence="3">
    <location>
        <begin position="21"/>
        <end position="67"/>
    </location>
</feature>
<proteinExistence type="predicted"/>
<dbReference type="CDD" id="cd05829">
    <property type="entry name" value="Sortase_F"/>
    <property type="match status" value="1"/>
</dbReference>
<name>A0A7Z2ZQS5_9BACL</name>
<sequence>MKKWPLLVLTIAILVGSTNCGKQSQSEKIVQDLPTNPTSTENKVMESKESKESKEPQASKVPNVEPKVQELKRVEKPKIKSASKGITPARIYIPAIDVHADIEPVSVTSKGQMGVPNSTGRVGYLSSGILPGAVGNAIMDGHVDSYEGPAVFFDLKKLKKGDSVIVKNDKGYSIPFIVESVESFRTSEAPIQRIFGHADEPRLNLITCTGKYSRKKREHEERLIVFTKRLMDKSIVNG</sequence>
<dbReference type="InterPro" id="IPR023365">
    <property type="entry name" value="Sortase_dom-sf"/>
</dbReference>
<reference evidence="4 5" key="1">
    <citation type="submission" date="2020-04" db="EMBL/GenBank/DDBJ databases">
        <title>Genome sequencing of novel species.</title>
        <authorList>
            <person name="Heo J."/>
            <person name="Kim S.-J."/>
            <person name="Kim J.-S."/>
            <person name="Hong S.-B."/>
            <person name="Kwon S.-W."/>
        </authorList>
    </citation>
    <scope>NUCLEOTIDE SEQUENCE [LARGE SCALE GENOMIC DNA]</scope>
    <source>
        <strain evidence="4 5">MFER-1</strain>
    </source>
</reference>